<dbReference type="PANTHER" id="PTHR11328">
    <property type="entry name" value="MAJOR FACILITATOR SUPERFAMILY DOMAIN-CONTAINING PROTEIN"/>
    <property type="match status" value="1"/>
</dbReference>
<accession>A0A1E2USA2</accession>
<dbReference type="PANTHER" id="PTHR11328:SF28">
    <property type="entry name" value="MAJOR FACILITATOR SUPERFAMILY DOMAIN-CONTAINING PROTEIN 12"/>
    <property type="match status" value="1"/>
</dbReference>
<sequence>MKFRGKQIYLYGLPGLPLAFLGLPLVVFLPPIYAEEFGLGLTAVGLLLMISRFWDLFSDPIAGYLGDRILTRPGRRRLMIYSGSPLLLVSCYMLFIPNATPGGLYLLVWSALLYTGWSWVVIPYNAWGAELSTDYHRRSQITSVREIYVLAGTITVVSLPFLLNTLKDSQILALIGLVFITLFIISMPGLMLVPDLTSTMRRTGFKEGYNLLAKNKPLKKLLIAYLLNGIANAIPASLFLLYVEYVLQVDESRWILLGIYFASGVIGLLIWLPLARHVQKHIAWSVAMLFSCSVFIWVPWLTPGDFYLFALICLLTGLSLGIDMSIPAAIQADVIDIDRAGGGGERAGLFFGLWGMATKLSLALAIGLVYPLVQLSGFDPALPSTMGITVLALAYGLLPIPFKLTAAWLVWHFPLDSRQLSIIQRSEAGNESEKRLAGKPYVTNNPGLFKHETG</sequence>
<feature type="transmembrane region" description="Helical" evidence="2">
    <location>
        <begin position="9"/>
        <end position="33"/>
    </location>
</feature>
<feature type="transmembrane region" description="Helical" evidence="2">
    <location>
        <begin position="147"/>
        <end position="165"/>
    </location>
</feature>
<keyword evidence="2" id="KW-0472">Membrane</keyword>
<feature type="transmembrane region" description="Helical" evidence="2">
    <location>
        <begin position="78"/>
        <end position="96"/>
    </location>
</feature>
<feature type="transmembrane region" description="Helical" evidence="2">
    <location>
        <begin position="254"/>
        <end position="275"/>
    </location>
</feature>
<comment type="caution">
    <text evidence="3">The sequence shown here is derived from an EMBL/GenBank/DDBJ whole genome shotgun (WGS) entry which is preliminary data.</text>
</comment>
<dbReference type="STRING" id="1818881.A3196_11635"/>
<feature type="transmembrane region" description="Helical" evidence="2">
    <location>
        <begin position="282"/>
        <end position="300"/>
    </location>
</feature>
<feature type="transmembrane region" description="Helical" evidence="2">
    <location>
        <begin position="39"/>
        <end position="57"/>
    </location>
</feature>
<dbReference type="GO" id="GO:0005886">
    <property type="term" value="C:plasma membrane"/>
    <property type="evidence" value="ECO:0007669"/>
    <property type="project" value="TreeGrafter"/>
</dbReference>
<evidence type="ECO:0000313" key="4">
    <source>
        <dbReference type="Proteomes" id="UP000094849"/>
    </source>
</evidence>
<name>A0A1E2USA2_9GAMM</name>
<feature type="transmembrane region" description="Helical" evidence="2">
    <location>
        <begin position="222"/>
        <end position="242"/>
    </location>
</feature>
<proteinExistence type="inferred from homology"/>
<feature type="transmembrane region" description="Helical" evidence="2">
    <location>
        <begin position="171"/>
        <end position="193"/>
    </location>
</feature>
<keyword evidence="2" id="KW-1133">Transmembrane helix</keyword>
<dbReference type="InterPro" id="IPR039672">
    <property type="entry name" value="MFS_2"/>
</dbReference>
<keyword evidence="4" id="KW-1185">Reference proteome</keyword>
<dbReference type="Pfam" id="PF13347">
    <property type="entry name" value="MFS_2"/>
    <property type="match status" value="1"/>
</dbReference>
<evidence type="ECO:0000256" key="1">
    <source>
        <dbReference type="ARBA" id="ARBA00009617"/>
    </source>
</evidence>
<evidence type="ECO:0008006" key="5">
    <source>
        <dbReference type="Google" id="ProtNLM"/>
    </source>
</evidence>
<reference evidence="3 4" key="1">
    <citation type="submission" date="2016-03" db="EMBL/GenBank/DDBJ databases">
        <title>Chemosynthetic sulphur-oxidizing symbionts of marine invertebrate animals are capable of nitrogen fixation.</title>
        <authorList>
            <person name="Petersen J.M."/>
            <person name="Kemper A."/>
            <person name="Gruber-Vodicka H."/>
            <person name="Cardini U."/>
            <person name="Geest Mvander."/>
            <person name="Kleiner M."/>
            <person name="Bulgheresi S."/>
            <person name="Fussmann M."/>
            <person name="Herbold C."/>
            <person name="Seah B.K.B."/>
            <person name="Antony C.Paul."/>
            <person name="Liu D."/>
            <person name="Belitz A."/>
            <person name="Weber M."/>
        </authorList>
    </citation>
    <scope>NUCLEOTIDE SEQUENCE [LARGE SCALE GENOMIC DNA]</scope>
    <source>
        <strain evidence="3">G_D</strain>
    </source>
</reference>
<dbReference type="Proteomes" id="UP000094849">
    <property type="component" value="Unassembled WGS sequence"/>
</dbReference>
<keyword evidence="2" id="KW-0812">Transmembrane</keyword>
<dbReference type="Gene3D" id="1.20.1250.20">
    <property type="entry name" value="MFS general substrate transporter like domains"/>
    <property type="match status" value="2"/>
</dbReference>
<dbReference type="GO" id="GO:0008643">
    <property type="term" value="P:carbohydrate transport"/>
    <property type="evidence" value="ECO:0007669"/>
    <property type="project" value="InterPro"/>
</dbReference>
<feature type="transmembrane region" description="Helical" evidence="2">
    <location>
        <begin position="306"/>
        <end position="326"/>
    </location>
</feature>
<evidence type="ECO:0000256" key="2">
    <source>
        <dbReference type="SAM" id="Phobius"/>
    </source>
</evidence>
<dbReference type="GO" id="GO:0015293">
    <property type="term" value="F:symporter activity"/>
    <property type="evidence" value="ECO:0007669"/>
    <property type="project" value="InterPro"/>
</dbReference>
<evidence type="ECO:0000313" key="3">
    <source>
        <dbReference type="EMBL" id="ODB97354.1"/>
    </source>
</evidence>
<dbReference type="InterPro" id="IPR036259">
    <property type="entry name" value="MFS_trans_sf"/>
</dbReference>
<dbReference type="AlphaFoldDB" id="A0A1E2USA2"/>
<dbReference type="SUPFAM" id="SSF103473">
    <property type="entry name" value="MFS general substrate transporter"/>
    <property type="match status" value="1"/>
</dbReference>
<comment type="similarity">
    <text evidence="1">Belongs to the sodium:galactoside symporter (TC 2.A.2) family.</text>
</comment>
<organism evidence="3 4">
    <name type="scientific">Candidatus Thiodiazotropha endoloripes</name>
    <dbReference type="NCBI Taxonomy" id="1818881"/>
    <lineage>
        <taxon>Bacteria</taxon>
        <taxon>Pseudomonadati</taxon>
        <taxon>Pseudomonadota</taxon>
        <taxon>Gammaproteobacteria</taxon>
        <taxon>Chromatiales</taxon>
        <taxon>Sedimenticolaceae</taxon>
        <taxon>Candidatus Thiodiazotropha</taxon>
    </lineage>
</organism>
<feature type="transmembrane region" description="Helical" evidence="2">
    <location>
        <begin position="390"/>
        <end position="411"/>
    </location>
</feature>
<feature type="transmembrane region" description="Helical" evidence="2">
    <location>
        <begin position="347"/>
        <end position="370"/>
    </location>
</feature>
<protein>
    <recommendedName>
        <fullName evidence="5">MFS transporter</fullName>
    </recommendedName>
</protein>
<dbReference type="EMBL" id="LVJZ01000003">
    <property type="protein sequence ID" value="ODB97354.1"/>
    <property type="molecule type" value="Genomic_DNA"/>
</dbReference>
<dbReference type="RefSeq" id="WP_069024499.1">
    <property type="nucleotide sequence ID" value="NZ_LVJZ01000003.1"/>
</dbReference>
<gene>
    <name evidence="3" type="ORF">A3196_11635</name>
</gene>
<feature type="transmembrane region" description="Helical" evidence="2">
    <location>
        <begin position="102"/>
        <end position="126"/>
    </location>
</feature>